<organism evidence="1">
    <name type="scientific">Magallana gigas</name>
    <name type="common">Pacific oyster</name>
    <name type="synonym">Crassostrea gigas</name>
    <dbReference type="NCBI Taxonomy" id="29159"/>
    <lineage>
        <taxon>Eukaryota</taxon>
        <taxon>Metazoa</taxon>
        <taxon>Spiralia</taxon>
        <taxon>Lophotrochozoa</taxon>
        <taxon>Mollusca</taxon>
        <taxon>Bivalvia</taxon>
        <taxon>Autobranchia</taxon>
        <taxon>Pteriomorphia</taxon>
        <taxon>Ostreida</taxon>
        <taxon>Ostreoidea</taxon>
        <taxon>Ostreidae</taxon>
        <taxon>Magallana</taxon>
    </lineage>
</organism>
<sequence>MASRDGESDSDSSNDDLYCISAGSDINIDGVLGSFSSDTDGVDDPNSQSSLETFSSQISDSEGPCFWSNELNPMSIAPFSEETGPIYDLMSNDIILRYFILIVSEDFFERFFIETNRYAAQELEIRGHRDVDWFDTSPQEINILTCTS</sequence>
<gene>
    <name evidence="1" type="ORF">CGI_10004400</name>
</gene>
<dbReference type="HOGENOM" id="CLU_147595_0_0_1"/>
<dbReference type="EMBL" id="JH818131">
    <property type="protein sequence ID" value="EKC24916.1"/>
    <property type="molecule type" value="Genomic_DNA"/>
</dbReference>
<evidence type="ECO:0000313" key="1">
    <source>
        <dbReference type="EMBL" id="EKC24916.1"/>
    </source>
</evidence>
<dbReference type="AlphaFoldDB" id="K1QTJ1"/>
<evidence type="ECO:0008006" key="2">
    <source>
        <dbReference type="Google" id="ProtNLM"/>
    </source>
</evidence>
<reference evidence="1" key="1">
    <citation type="journal article" date="2012" name="Nature">
        <title>The oyster genome reveals stress adaptation and complexity of shell formation.</title>
        <authorList>
            <person name="Zhang G."/>
            <person name="Fang X."/>
            <person name="Guo X."/>
            <person name="Li L."/>
            <person name="Luo R."/>
            <person name="Xu F."/>
            <person name="Yang P."/>
            <person name="Zhang L."/>
            <person name="Wang X."/>
            <person name="Qi H."/>
            <person name="Xiong Z."/>
            <person name="Que H."/>
            <person name="Xie Y."/>
            <person name="Holland P.W."/>
            <person name="Paps J."/>
            <person name="Zhu Y."/>
            <person name="Wu F."/>
            <person name="Chen Y."/>
            <person name="Wang J."/>
            <person name="Peng C."/>
            <person name="Meng J."/>
            <person name="Yang L."/>
            <person name="Liu J."/>
            <person name="Wen B."/>
            <person name="Zhang N."/>
            <person name="Huang Z."/>
            <person name="Zhu Q."/>
            <person name="Feng Y."/>
            <person name="Mount A."/>
            <person name="Hedgecock D."/>
            <person name="Xu Z."/>
            <person name="Liu Y."/>
            <person name="Domazet-Loso T."/>
            <person name="Du Y."/>
            <person name="Sun X."/>
            <person name="Zhang S."/>
            <person name="Liu B."/>
            <person name="Cheng P."/>
            <person name="Jiang X."/>
            <person name="Li J."/>
            <person name="Fan D."/>
            <person name="Wang W."/>
            <person name="Fu W."/>
            <person name="Wang T."/>
            <person name="Wang B."/>
            <person name="Zhang J."/>
            <person name="Peng Z."/>
            <person name="Li Y."/>
            <person name="Li N."/>
            <person name="Wang J."/>
            <person name="Chen M."/>
            <person name="He Y."/>
            <person name="Tan F."/>
            <person name="Song X."/>
            <person name="Zheng Q."/>
            <person name="Huang R."/>
            <person name="Yang H."/>
            <person name="Du X."/>
            <person name="Chen L."/>
            <person name="Yang M."/>
            <person name="Gaffney P.M."/>
            <person name="Wang S."/>
            <person name="Luo L."/>
            <person name="She Z."/>
            <person name="Ming Y."/>
            <person name="Huang W."/>
            <person name="Zhang S."/>
            <person name="Huang B."/>
            <person name="Zhang Y."/>
            <person name="Qu T."/>
            <person name="Ni P."/>
            <person name="Miao G."/>
            <person name="Wang J."/>
            <person name="Wang Q."/>
            <person name="Steinberg C.E."/>
            <person name="Wang H."/>
            <person name="Li N."/>
            <person name="Qian L."/>
            <person name="Zhang G."/>
            <person name="Li Y."/>
            <person name="Yang H."/>
            <person name="Liu X."/>
            <person name="Wang J."/>
            <person name="Yin Y."/>
            <person name="Wang J."/>
        </authorList>
    </citation>
    <scope>NUCLEOTIDE SEQUENCE [LARGE SCALE GENOMIC DNA]</scope>
    <source>
        <strain evidence="1">05x7-T-G4-1.051#20</strain>
    </source>
</reference>
<proteinExistence type="predicted"/>
<name>K1QTJ1_MAGGI</name>
<dbReference type="InParanoid" id="K1QTJ1"/>
<accession>K1QTJ1</accession>
<protein>
    <recommendedName>
        <fullName evidence="2">PiggyBac transposable element-derived protein domain-containing protein</fullName>
    </recommendedName>
</protein>